<reference evidence="1" key="1">
    <citation type="submission" date="2018-02" db="EMBL/GenBank/DDBJ databases">
        <title>Rhizophora mucronata_Transcriptome.</title>
        <authorList>
            <person name="Meera S.P."/>
            <person name="Sreeshan A."/>
            <person name="Augustine A."/>
        </authorList>
    </citation>
    <scope>NUCLEOTIDE SEQUENCE</scope>
    <source>
        <tissue evidence="1">Leaf</tissue>
    </source>
</reference>
<dbReference type="EMBL" id="GGEC01013352">
    <property type="protein sequence ID" value="MBW93835.1"/>
    <property type="molecule type" value="Transcribed_RNA"/>
</dbReference>
<proteinExistence type="predicted"/>
<sequence>MKDIVVYISKYL</sequence>
<accession>A0A2P2JK66</accession>
<organism evidence="1">
    <name type="scientific">Rhizophora mucronata</name>
    <name type="common">Asiatic mangrove</name>
    <dbReference type="NCBI Taxonomy" id="61149"/>
    <lineage>
        <taxon>Eukaryota</taxon>
        <taxon>Viridiplantae</taxon>
        <taxon>Streptophyta</taxon>
        <taxon>Embryophyta</taxon>
        <taxon>Tracheophyta</taxon>
        <taxon>Spermatophyta</taxon>
        <taxon>Magnoliopsida</taxon>
        <taxon>eudicotyledons</taxon>
        <taxon>Gunneridae</taxon>
        <taxon>Pentapetalae</taxon>
        <taxon>rosids</taxon>
        <taxon>fabids</taxon>
        <taxon>Malpighiales</taxon>
        <taxon>Rhizophoraceae</taxon>
        <taxon>Rhizophora</taxon>
    </lineage>
</organism>
<evidence type="ECO:0000313" key="1">
    <source>
        <dbReference type="EMBL" id="MBW93835.1"/>
    </source>
</evidence>
<protein>
    <submittedName>
        <fullName evidence="1">Uncharacterized protein MANES_11G055400</fullName>
    </submittedName>
</protein>
<name>A0A2P2JK66_RHIMU</name>